<keyword evidence="11" id="KW-0378">Hydrolase</keyword>
<keyword evidence="4 11" id="KW-0548">Nucleotidyltransferase</keyword>
<sequence length="429" mass="50223">MNKNTSNIIIPKKVQYIIETLKRNGFKSYVVGGCVRDSLLHKVPKDWDITTNAEPNTIIDIFNDLGHKTYEVGKAFGTIIVNIHKEDFEVTTFRCEKDYINNRKPSIVYFTKDIKEDLKRRDFTINAMAYNYEDGLIDIFHGKSDLNKALIKTVGNSSDRFFEDALRMLRAIRFSTCLNFTLDPLTKNGIYINRALIRNISKERITTELTKIFSDKNCYKGILTLFETEIIYDIFQIKNYTLENDLKLLNRFSHIFYLDLSLEEKLSFFLFIIYKYILKASIESIRLKECLSYPNEVIKHINTNLKYLYNPINKATRLYVCKIINEFSLENLNDFLQVYSAYILILEDKVYEEILKDFLKEKEYIIQNRVPISLKDLNINGKGLIDLGIKEGIRIKKILNILLEKTIENPKLNSKEKLIEEAIKVANNI</sequence>
<feature type="domain" description="Poly A polymerase head" evidence="9">
    <location>
        <begin position="29"/>
        <end position="151"/>
    </location>
</feature>
<evidence type="ECO:0000256" key="3">
    <source>
        <dbReference type="ARBA" id="ARBA00022694"/>
    </source>
</evidence>
<gene>
    <name evidence="11" type="ORF">QOZ93_000542</name>
</gene>
<evidence type="ECO:0000259" key="10">
    <source>
        <dbReference type="Pfam" id="PF12627"/>
    </source>
</evidence>
<evidence type="ECO:0000256" key="6">
    <source>
        <dbReference type="ARBA" id="ARBA00022741"/>
    </source>
</evidence>
<dbReference type="EMBL" id="JAUSWN010000003">
    <property type="protein sequence ID" value="MDQ0478814.1"/>
    <property type="molecule type" value="Genomic_DNA"/>
</dbReference>
<dbReference type="Pfam" id="PF01743">
    <property type="entry name" value="PolyA_pol"/>
    <property type="match status" value="1"/>
</dbReference>
<evidence type="ECO:0000256" key="2">
    <source>
        <dbReference type="ARBA" id="ARBA00022679"/>
    </source>
</evidence>
<keyword evidence="12" id="KW-1185">Reference proteome</keyword>
<dbReference type="GO" id="GO:0004810">
    <property type="term" value="F:CCA tRNA nucleotidyltransferase activity"/>
    <property type="evidence" value="ECO:0007669"/>
    <property type="project" value="UniProtKB-EC"/>
</dbReference>
<dbReference type="Pfam" id="PF12627">
    <property type="entry name" value="PolyA_pol_RNAbd"/>
    <property type="match status" value="1"/>
</dbReference>
<dbReference type="PANTHER" id="PTHR46173">
    <property type="entry name" value="CCA TRNA NUCLEOTIDYLTRANSFERASE 1, MITOCHONDRIAL"/>
    <property type="match status" value="1"/>
</dbReference>
<keyword evidence="8" id="KW-0694">RNA-binding</keyword>
<evidence type="ECO:0000256" key="5">
    <source>
        <dbReference type="ARBA" id="ARBA00022723"/>
    </source>
</evidence>
<dbReference type="CDD" id="cd05398">
    <property type="entry name" value="NT_ClassII-CCAase"/>
    <property type="match status" value="1"/>
</dbReference>
<evidence type="ECO:0000313" key="12">
    <source>
        <dbReference type="Proteomes" id="UP001224418"/>
    </source>
</evidence>
<dbReference type="EC" id="3.1.4.-" evidence="11"/>
<organism evidence="11 12">
    <name type="scientific">Hathewaya limosa</name>
    <name type="common">Clostridium limosum</name>
    <dbReference type="NCBI Taxonomy" id="1536"/>
    <lineage>
        <taxon>Bacteria</taxon>
        <taxon>Bacillati</taxon>
        <taxon>Bacillota</taxon>
        <taxon>Clostridia</taxon>
        <taxon>Eubacteriales</taxon>
        <taxon>Clostridiaceae</taxon>
        <taxon>Hathewaya</taxon>
    </lineage>
</organism>
<dbReference type="InterPro" id="IPR043519">
    <property type="entry name" value="NT_sf"/>
</dbReference>
<dbReference type="InterPro" id="IPR050264">
    <property type="entry name" value="Bact_CCA-adding_enz_type3_sf"/>
</dbReference>
<evidence type="ECO:0000313" key="11">
    <source>
        <dbReference type="EMBL" id="MDQ0478814.1"/>
    </source>
</evidence>
<dbReference type="Gene3D" id="3.30.460.10">
    <property type="entry name" value="Beta Polymerase, domain 2"/>
    <property type="match status" value="1"/>
</dbReference>
<dbReference type="SUPFAM" id="SSF81301">
    <property type="entry name" value="Nucleotidyltransferase"/>
    <property type="match status" value="1"/>
</dbReference>
<keyword evidence="7" id="KW-0460">Magnesium</keyword>
<dbReference type="InterPro" id="IPR002646">
    <property type="entry name" value="PolA_pol_head_dom"/>
</dbReference>
<dbReference type="Gene3D" id="1.10.3090.10">
    <property type="entry name" value="cca-adding enzyme, domain 2"/>
    <property type="match status" value="1"/>
</dbReference>
<evidence type="ECO:0000256" key="8">
    <source>
        <dbReference type="RuleBase" id="RU003953"/>
    </source>
</evidence>
<keyword evidence="6" id="KW-0547">Nucleotide-binding</keyword>
<reference evidence="11 12" key="1">
    <citation type="submission" date="2023-07" db="EMBL/GenBank/DDBJ databases">
        <title>Genomic Encyclopedia of Type Strains, Phase IV (KMG-IV): sequencing the most valuable type-strain genomes for metagenomic binning, comparative biology and taxonomic classification.</title>
        <authorList>
            <person name="Goeker M."/>
        </authorList>
    </citation>
    <scope>NUCLEOTIDE SEQUENCE [LARGE SCALE GENOMIC DNA]</scope>
    <source>
        <strain evidence="11 12">DSM 1400</strain>
    </source>
</reference>
<evidence type="ECO:0000256" key="4">
    <source>
        <dbReference type="ARBA" id="ARBA00022695"/>
    </source>
</evidence>
<dbReference type="EC" id="2.7.7.72" evidence="11"/>
<dbReference type="GO" id="GO:0016787">
    <property type="term" value="F:hydrolase activity"/>
    <property type="evidence" value="ECO:0007669"/>
    <property type="project" value="UniProtKB-KW"/>
</dbReference>
<evidence type="ECO:0000259" key="9">
    <source>
        <dbReference type="Pfam" id="PF01743"/>
    </source>
</evidence>
<comment type="cofactor">
    <cofactor evidence="1">
        <name>Mg(2+)</name>
        <dbReference type="ChEBI" id="CHEBI:18420"/>
    </cofactor>
</comment>
<comment type="caution">
    <text evidence="11">The sequence shown here is derived from an EMBL/GenBank/DDBJ whole genome shotgun (WGS) entry which is preliminary data.</text>
</comment>
<dbReference type="SUPFAM" id="SSF81891">
    <property type="entry name" value="Poly A polymerase C-terminal region-like"/>
    <property type="match status" value="1"/>
</dbReference>
<dbReference type="Proteomes" id="UP001224418">
    <property type="component" value="Unassembled WGS sequence"/>
</dbReference>
<dbReference type="InterPro" id="IPR032828">
    <property type="entry name" value="PolyA_RNA-bd"/>
</dbReference>
<dbReference type="RefSeq" id="WP_307355005.1">
    <property type="nucleotide sequence ID" value="NZ_BAAACJ010000025.1"/>
</dbReference>
<keyword evidence="5" id="KW-0479">Metal-binding</keyword>
<proteinExistence type="inferred from homology"/>
<protein>
    <submittedName>
        <fullName evidence="11">tRNA nucleotidyltransferase (CCA-adding enzyme)</fullName>
        <ecNumber evidence="11">2.7.7.72</ecNumber>
        <ecNumber evidence="11">3.1.3.-</ecNumber>
        <ecNumber evidence="11">3.1.4.-</ecNumber>
    </submittedName>
</protein>
<evidence type="ECO:0000256" key="1">
    <source>
        <dbReference type="ARBA" id="ARBA00001946"/>
    </source>
</evidence>
<dbReference type="EC" id="3.1.3.-" evidence="11"/>
<accession>A0ABU0JP46</accession>
<feature type="domain" description="tRNA nucleotidyltransferase/poly(A) polymerase RNA and SrmB- binding" evidence="10">
    <location>
        <begin position="179"/>
        <end position="235"/>
    </location>
</feature>
<evidence type="ECO:0000256" key="7">
    <source>
        <dbReference type="ARBA" id="ARBA00022842"/>
    </source>
</evidence>
<name>A0ABU0JP46_HATLI</name>
<comment type="similarity">
    <text evidence="8">Belongs to the tRNA nucleotidyltransferase/poly(A) polymerase family.</text>
</comment>
<dbReference type="PANTHER" id="PTHR46173:SF1">
    <property type="entry name" value="CCA TRNA NUCLEOTIDYLTRANSFERASE 1, MITOCHONDRIAL"/>
    <property type="match status" value="1"/>
</dbReference>
<keyword evidence="3" id="KW-0819">tRNA processing</keyword>
<keyword evidence="2 8" id="KW-0808">Transferase</keyword>